<dbReference type="GO" id="GO:0006303">
    <property type="term" value="P:double-strand break repair via nonhomologous end joining"/>
    <property type="evidence" value="ECO:0007669"/>
    <property type="project" value="UniProtKB-ARBA"/>
</dbReference>
<sequence>MEISDVRSTCPTCSSLSDPSPTIQDQLARLRRCPWLPITDSDSKTCFLMQKFCADPEKEECYILVTDTVKVWAEAVQGRHISHRIPPTDYLRTEKQERRFRRHMLQLLHSAHQLCRLSDMQVVVEHGGKCADIALTVTTPSLNWQWRAFALHWSHAAQILSKQLIMPTITSMSVLTLIGSTRGARPPPFLQTYTLEFQLTPPPLRHQQLDKTAKTARITSHTHVRAVFYKPLVACGLVRVSQIWDHVSDEFLHPTVEDLEELDGVTAPLYFGEPISDDEPELESEPEHEHLIQANSPPLLRSSPAPLPDADGSGTEDEDDDDKDHGTGTTQIQTQPEGSVVGTAPRSLVSKTGSTRSQLSRYDGQSQASVNGNGINSRPSKCGQSQTRPALHAAARSQPHPSRSSAKLSMMSVSSAGVGAGGRSISQPQVAGSKRPTGSGSDSEDEFEREELLRRRMHGATNLGAIGMKKTTGRRKF</sequence>
<dbReference type="EMBL" id="JACYCD010000051">
    <property type="protein sequence ID" value="KAF8706738.1"/>
    <property type="molecule type" value="Genomic_DNA"/>
</dbReference>
<reference evidence="7" key="1">
    <citation type="submission" date="2020-09" db="EMBL/GenBank/DDBJ databases">
        <title>Comparative genome analyses of four rice-infecting Rhizoctonia solani isolates reveal extensive enrichment of homogalacturonan modification genes.</title>
        <authorList>
            <person name="Lee D.-Y."/>
            <person name="Jeon J."/>
            <person name="Kim K.-T."/>
            <person name="Cheong K."/>
            <person name="Song H."/>
            <person name="Choi G."/>
            <person name="Ko J."/>
            <person name="Opiyo S.O."/>
            <person name="Zuo S."/>
            <person name="Madhav S."/>
            <person name="Lee Y.-H."/>
            <person name="Wang G.-L."/>
        </authorList>
    </citation>
    <scope>NUCLEOTIDE SEQUENCE</scope>
    <source>
        <strain evidence="7">AG1-IA WGL</strain>
    </source>
</reference>
<organism evidence="7 8">
    <name type="scientific">Rhizoctonia solani</name>
    <dbReference type="NCBI Taxonomy" id="456999"/>
    <lineage>
        <taxon>Eukaryota</taxon>
        <taxon>Fungi</taxon>
        <taxon>Dikarya</taxon>
        <taxon>Basidiomycota</taxon>
        <taxon>Agaricomycotina</taxon>
        <taxon>Agaricomycetes</taxon>
        <taxon>Cantharellales</taxon>
        <taxon>Ceratobasidiaceae</taxon>
        <taxon>Rhizoctonia</taxon>
    </lineage>
</organism>
<evidence type="ECO:0000259" key="6">
    <source>
        <dbReference type="Pfam" id="PF09302"/>
    </source>
</evidence>
<evidence type="ECO:0000313" key="7">
    <source>
        <dbReference type="EMBL" id="KAF8706738.1"/>
    </source>
</evidence>
<dbReference type="Pfam" id="PF09302">
    <property type="entry name" value="XLF"/>
    <property type="match status" value="1"/>
</dbReference>
<evidence type="ECO:0000313" key="8">
    <source>
        <dbReference type="Proteomes" id="UP000602905"/>
    </source>
</evidence>
<evidence type="ECO:0000256" key="5">
    <source>
        <dbReference type="SAM" id="MobiDB-lite"/>
    </source>
</evidence>
<dbReference type="Proteomes" id="UP000602905">
    <property type="component" value="Unassembled WGS sequence"/>
</dbReference>
<gene>
    <name evidence="7" type="ORF">RHS03_04598</name>
</gene>
<evidence type="ECO:0000256" key="3">
    <source>
        <dbReference type="ARBA" id="ARBA00023204"/>
    </source>
</evidence>
<feature type="compositionally biased region" description="Low complexity" evidence="5">
    <location>
        <begin position="402"/>
        <end position="417"/>
    </location>
</feature>
<name>A0A8H7HR36_9AGAM</name>
<accession>A0A8H7HR36</accession>
<dbReference type="Gene3D" id="2.170.210.10">
    <property type="entry name" value="DNA double-strand break repair and VJ recombination XRCC4, N-terminal"/>
    <property type="match status" value="1"/>
</dbReference>
<protein>
    <recommendedName>
        <fullName evidence="6">XLF-like N-terminal domain-containing protein</fullName>
    </recommendedName>
</protein>
<evidence type="ECO:0000256" key="2">
    <source>
        <dbReference type="ARBA" id="ARBA00022763"/>
    </source>
</evidence>
<comment type="subcellular location">
    <subcellularLocation>
        <location evidence="1">Nucleus</location>
    </subcellularLocation>
</comment>
<dbReference type="GO" id="GO:0005634">
    <property type="term" value="C:nucleus"/>
    <property type="evidence" value="ECO:0007669"/>
    <property type="project" value="UniProtKB-SubCell"/>
</dbReference>
<dbReference type="InterPro" id="IPR015381">
    <property type="entry name" value="XLF-like_N"/>
</dbReference>
<keyword evidence="3" id="KW-0234">DNA repair</keyword>
<feature type="non-terminal residue" evidence="7">
    <location>
        <position position="1"/>
    </location>
</feature>
<feature type="region of interest" description="Disordered" evidence="5">
    <location>
        <begin position="269"/>
        <end position="477"/>
    </location>
</feature>
<keyword evidence="2" id="KW-0227">DNA damage</keyword>
<evidence type="ECO:0000256" key="1">
    <source>
        <dbReference type="ARBA" id="ARBA00004123"/>
    </source>
</evidence>
<keyword evidence="4" id="KW-0539">Nucleus</keyword>
<dbReference type="AlphaFoldDB" id="A0A8H7HR36"/>
<feature type="compositionally biased region" description="Polar residues" evidence="5">
    <location>
        <begin position="349"/>
        <end position="388"/>
    </location>
</feature>
<proteinExistence type="predicted"/>
<evidence type="ECO:0000256" key="4">
    <source>
        <dbReference type="ARBA" id="ARBA00023242"/>
    </source>
</evidence>
<dbReference type="OrthoDB" id="3220140at2759"/>
<comment type="caution">
    <text evidence="7">The sequence shown here is derived from an EMBL/GenBank/DDBJ whole genome shotgun (WGS) entry which is preliminary data.</text>
</comment>
<feature type="compositionally biased region" description="Polar residues" evidence="5">
    <location>
        <begin position="424"/>
        <end position="440"/>
    </location>
</feature>
<dbReference type="InterPro" id="IPR038051">
    <property type="entry name" value="XRCC4-like_N_sf"/>
</dbReference>
<feature type="compositionally biased region" description="Low complexity" evidence="5">
    <location>
        <begin position="296"/>
        <end position="313"/>
    </location>
</feature>
<feature type="domain" description="XLF-like N-terminal" evidence="6">
    <location>
        <begin position="34"/>
        <end position="147"/>
    </location>
</feature>
<feature type="compositionally biased region" description="Acidic residues" evidence="5">
    <location>
        <begin position="275"/>
        <end position="284"/>
    </location>
</feature>